<dbReference type="AlphaFoldDB" id="A0A1M6SBD9"/>
<protein>
    <submittedName>
        <fullName evidence="3">Methyltransferase domain-containing protein</fullName>
    </submittedName>
</protein>
<keyword evidence="3" id="KW-0808">Transferase</keyword>
<dbReference type="InterPro" id="IPR053173">
    <property type="entry name" value="SAM-binding_MTase"/>
</dbReference>
<gene>
    <name evidence="3" type="ORF">SAMN05443637_10645</name>
</gene>
<evidence type="ECO:0000259" key="1">
    <source>
        <dbReference type="Pfam" id="PF13649"/>
    </source>
</evidence>
<keyword evidence="3" id="KW-0489">Methyltransferase</keyword>
<sequence>MTTTDVSVAEQLAGRLFTAGIGAFELTTALLGDRLGLYRALAEGPVTATGLAAATGTDERYVREWCEQQAVAGLIAVDDAAAAPHERRYALLPGSEAVLIDELSPAYLVRLGEFVEAIGRVMPALQEAFRTGAGVPFGDYGVQHAQGALNRPVFANLLVQEWLPQLPDVDARLRAGAVVAEFGCGEGWAAIALAAGYPDVRVEGFDADPPSIEAARRHAEAAGVADRVRFTVADVAEVQGSYDAVFAFEVLHDLAHPVAALAAARRITTGPVVVMDERVAEEFTVPGDDVERFCYAASVLHCLPAGRGEPDSAATGTVMRPDTVRRYAAEAGFAGVAVLPIEHEMFRFYRLER</sequence>
<dbReference type="SUPFAM" id="SSF53335">
    <property type="entry name" value="S-adenosyl-L-methionine-dependent methyltransferases"/>
    <property type="match status" value="1"/>
</dbReference>
<dbReference type="EMBL" id="FRAP01000006">
    <property type="protein sequence ID" value="SHK42010.1"/>
    <property type="molecule type" value="Genomic_DNA"/>
</dbReference>
<dbReference type="RefSeq" id="WP_073456659.1">
    <property type="nucleotide sequence ID" value="NZ_CALGVN010000039.1"/>
</dbReference>
<feature type="domain" description="Methyltransferase" evidence="1">
    <location>
        <begin position="179"/>
        <end position="267"/>
    </location>
</feature>
<dbReference type="Pfam" id="PF21320">
    <property type="entry name" value="WHD_Rv2258c"/>
    <property type="match status" value="1"/>
</dbReference>
<dbReference type="Pfam" id="PF13649">
    <property type="entry name" value="Methyltransf_25"/>
    <property type="match status" value="1"/>
</dbReference>
<evidence type="ECO:0000313" key="3">
    <source>
        <dbReference type="EMBL" id="SHK42010.1"/>
    </source>
</evidence>
<dbReference type="InterPro" id="IPR036390">
    <property type="entry name" value="WH_DNA-bd_sf"/>
</dbReference>
<dbReference type="SUPFAM" id="SSF46785">
    <property type="entry name" value="Winged helix' DNA-binding domain"/>
    <property type="match status" value="1"/>
</dbReference>
<dbReference type="InterPro" id="IPR036388">
    <property type="entry name" value="WH-like_DNA-bd_sf"/>
</dbReference>
<dbReference type="InterPro" id="IPR041698">
    <property type="entry name" value="Methyltransf_25"/>
</dbReference>
<dbReference type="STRING" id="1848.SAMN05443637_10645"/>
<dbReference type="CDD" id="cd02440">
    <property type="entry name" value="AdoMet_MTases"/>
    <property type="match status" value="1"/>
</dbReference>
<reference evidence="3 4" key="1">
    <citation type="submission" date="2016-11" db="EMBL/GenBank/DDBJ databases">
        <authorList>
            <person name="Jaros S."/>
            <person name="Januszkiewicz K."/>
            <person name="Wedrychowicz H."/>
        </authorList>
    </citation>
    <scope>NUCLEOTIDE SEQUENCE [LARGE SCALE GENOMIC DNA]</scope>
    <source>
        <strain evidence="3 4">DSM 43832</strain>
    </source>
</reference>
<dbReference type="InterPro" id="IPR048711">
    <property type="entry name" value="WHD_Rv2258c"/>
</dbReference>
<dbReference type="Gene3D" id="1.10.10.10">
    <property type="entry name" value="Winged helix-like DNA-binding domain superfamily/Winged helix DNA-binding domain"/>
    <property type="match status" value="1"/>
</dbReference>
<dbReference type="InterPro" id="IPR029063">
    <property type="entry name" value="SAM-dependent_MTases_sf"/>
</dbReference>
<dbReference type="PANTHER" id="PTHR45128">
    <property type="entry name" value="METHYLTRANSFERASE TYPE 11"/>
    <property type="match status" value="1"/>
</dbReference>
<dbReference type="Proteomes" id="UP000184363">
    <property type="component" value="Unassembled WGS sequence"/>
</dbReference>
<evidence type="ECO:0000313" key="4">
    <source>
        <dbReference type="Proteomes" id="UP000184363"/>
    </source>
</evidence>
<dbReference type="Gene3D" id="3.40.50.150">
    <property type="entry name" value="Vaccinia Virus protein VP39"/>
    <property type="match status" value="1"/>
</dbReference>
<dbReference type="GO" id="GO:0032259">
    <property type="term" value="P:methylation"/>
    <property type="evidence" value="ECO:0007669"/>
    <property type="project" value="UniProtKB-KW"/>
</dbReference>
<dbReference type="GO" id="GO:0008168">
    <property type="term" value="F:methyltransferase activity"/>
    <property type="evidence" value="ECO:0007669"/>
    <property type="project" value="UniProtKB-KW"/>
</dbReference>
<feature type="domain" description="S-adenosylmethionine-dependent methyltransferase Rv2258c-like winged HTH" evidence="2">
    <location>
        <begin position="31"/>
        <end position="82"/>
    </location>
</feature>
<name>A0A1M6SBD9_PSETH</name>
<dbReference type="PANTHER" id="PTHR45128:SF2">
    <property type="entry name" value="METHYLTRANSFERASE DOMAIN-CONTAINING PROTEIN"/>
    <property type="match status" value="1"/>
</dbReference>
<dbReference type="OrthoDB" id="9801363at2"/>
<proteinExistence type="predicted"/>
<evidence type="ECO:0000259" key="2">
    <source>
        <dbReference type="Pfam" id="PF21320"/>
    </source>
</evidence>
<accession>A0A1M6SBD9</accession>
<keyword evidence="4" id="KW-1185">Reference proteome</keyword>
<organism evidence="3 4">
    <name type="scientific">Pseudonocardia thermophila</name>
    <dbReference type="NCBI Taxonomy" id="1848"/>
    <lineage>
        <taxon>Bacteria</taxon>
        <taxon>Bacillati</taxon>
        <taxon>Actinomycetota</taxon>
        <taxon>Actinomycetes</taxon>
        <taxon>Pseudonocardiales</taxon>
        <taxon>Pseudonocardiaceae</taxon>
        <taxon>Pseudonocardia</taxon>
    </lineage>
</organism>